<evidence type="ECO:0000256" key="2">
    <source>
        <dbReference type="ARBA" id="ARBA00007602"/>
    </source>
</evidence>
<evidence type="ECO:0000256" key="5">
    <source>
        <dbReference type="ARBA" id="ARBA00022982"/>
    </source>
</evidence>
<dbReference type="GO" id="GO:0006457">
    <property type="term" value="P:protein folding"/>
    <property type="evidence" value="ECO:0007669"/>
    <property type="project" value="InterPro"/>
</dbReference>
<gene>
    <name evidence="13" type="ORF">A2911_00790</name>
</gene>
<organism evidence="13 14">
    <name type="scientific">Candidatus Nomurabacteria bacterium RIFCSPLOWO2_01_FULL_40_15</name>
    <dbReference type="NCBI Taxonomy" id="1801772"/>
    <lineage>
        <taxon>Bacteria</taxon>
        <taxon>Candidatus Nomuraibacteriota</taxon>
    </lineage>
</organism>
<dbReference type="InterPro" id="IPR023380">
    <property type="entry name" value="DsbB-like_sf"/>
</dbReference>
<evidence type="ECO:0000256" key="9">
    <source>
        <dbReference type="ARBA" id="ARBA00023157"/>
    </source>
</evidence>
<evidence type="ECO:0000256" key="4">
    <source>
        <dbReference type="ARBA" id="ARBA00022692"/>
    </source>
</evidence>
<reference evidence="13 14" key="1">
    <citation type="journal article" date="2016" name="Nat. Commun.">
        <title>Thousands of microbial genomes shed light on interconnected biogeochemical processes in an aquifer system.</title>
        <authorList>
            <person name="Anantharaman K."/>
            <person name="Brown C.T."/>
            <person name="Hug L.A."/>
            <person name="Sharon I."/>
            <person name="Castelle C.J."/>
            <person name="Probst A.J."/>
            <person name="Thomas B.C."/>
            <person name="Singh A."/>
            <person name="Wilkins M.J."/>
            <person name="Karaoz U."/>
            <person name="Brodie E.L."/>
            <person name="Williams K.H."/>
            <person name="Hubbard S.S."/>
            <person name="Banfield J.F."/>
        </authorList>
    </citation>
    <scope>NUCLEOTIDE SEQUENCE [LARGE SCALE GENOMIC DNA]</scope>
</reference>
<dbReference type="Proteomes" id="UP000176814">
    <property type="component" value="Unassembled WGS sequence"/>
</dbReference>
<feature type="transmembrane region" description="Helical" evidence="12">
    <location>
        <begin position="61"/>
        <end position="82"/>
    </location>
</feature>
<keyword evidence="10" id="KW-0143">Chaperone</keyword>
<accession>A0A1F6X6M7</accession>
<dbReference type="Gene3D" id="1.20.1550.10">
    <property type="entry name" value="DsbB-like"/>
    <property type="match status" value="1"/>
</dbReference>
<evidence type="ECO:0000256" key="6">
    <source>
        <dbReference type="ARBA" id="ARBA00022989"/>
    </source>
</evidence>
<evidence type="ECO:0000313" key="13">
    <source>
        <dbReference type="EMBL" id="OGI89789.1"/>
    </source>
</evidence>
<dbReference type="EMBL" id="MFUW01000026">
    <property type="protein sequence ID" value="OGI89789.1"/>
    <property type="molecule type" value="Genomic_DNA"/>
</dbReference>
<feature type="transmembrane region" description="Helical" evidence="12">
    <location>
        <begin position="110"/>
        <end position="133"/>
    </location>
</feature>
<dbReference type="SUPFAM" id="SSF158442">
    <property type="entry name" value="DsbB-like"/>
    <property type="match status" value="1"/>
</dbReference>
<keyword evidence="7" id="KW-0560">Oxidoreductase</keyword>
<evidence type="ECO:0000256" key="3">
    <source>
        <dbReference type="ARBA" id="ARBA00022448"/>
    </source>
</evidence>
<evidence type="ECO:0000256" key="10">
    <source>
        <dbReference type="ARBA" id="ARBA00023186"/>
    </source>
</evidence>
<dbReference type="InterPro" id="IPR012187">
    <property type="entry name" value="Disulphide_bond_form_BdbC"/>
</dbReference>
<keyword evidence="4 12" id="KW-0812">Transmembrane</keyword>
<comment type="subcellular location">
    <subcellularLocation>
        <location evidence="1">Membrane</location>
        <topology evidence="1">Multi-pass membrane protein</topology>
    </subcellularLocation>
</comment>
<protein>
    <recommendedName>
        <fullName evidence="15">Disulfide bond formation protein B</fullName>
    </recommendedName>
</protein>
<evidence type="ECO:0008006" key="15">
    <source>
        <dbReference type="Google" id="ProtNLM"/>
    </source>
</evidence>
<dbReference type="GO" id="GO:0015035">
    <property type="term" value="F:protein-disulfide reductase activity"/>
    <property type="evidence" value="ECO:0007669"/>
    <property type="project" value="InterPro"/>
</dbReference>
<keyword evidence="5" id="KW-0249">Electron transport</keyword>
<evidence type="ECO:0000256" key="7">
    <source>
        <dbReference type="ARBA" id="ARBA00023002"/>
    </source>
</evidence>
<dbReference type="PANTHER" id="PTHR43469">
    <property type="entry name" value="DISULFIDE FORMATION PROTEIN-RELATED"/>
    <property type="match status" value="1"/>
</dbReference>
<comment type="caution">
    <text evidence="13">The sequence shown here is derived from an EMBL/GenBank/DDBJ whole genome shotgun (WGS) entry which is preliminary data.</text>
</comment>
<dbReference type="AlphaFoldDB" id="A0A1F6X6M7"/>
<evidence type="ECO:0000256" key="11">
    <source>
        <dbReference type="ARBA" id="ARBA00023284"/>
    </source>
</evidence>
<keyword evidence="3" id="KW-0813">Transport</keyword>
<feature type="transmembrane region" description="Helical" evidence="12">
    <location>
        <begin position="36"/>
        <end position="54"/>
    </location>
</feature>
<evidence type="ECO:0000256" key="1">
    <source>
        <dbReference type="ARBA" id="ARBA00004141"/>
    </source>
</evidence>
<sequence length="140" mass="16298">MKENFIVLGFFLSLIPTLFSLFYSEILNYAPCLHCWVQRIFLFPQTFLFGVAWFRKDRNVFWYSMPLLLVGTLDALYLNYIYYFDPNSSVCDASGVSCVQRLVSEMGGYISIPMLSLTSFISLVTLLLVVYFYNKENKIL</sequence>
<dbReference type="Pfam" id="PF02600">
    <property type="entry name" value="DsbB"/>
    <property type="match status" value="1"/>
</dbReference>
<keyword evidence="9" id="KW-1015">Disulfide bond</keyword>
<keyword evidence="8 12" id="KW-0472">Membrane</keyword>
<evidence type="ECO:0000313" key="14">
    <source>
        <dbReference type="Proteomes" id="UP000176814"/>
    </source>
</evidence>
<evidence type="ECO:0000256" key="8">
    <source>
        <dbReference type="ARBA" id="ARBA00023136"/>
    </source>
</evidence>
<keyword evidence="11" id="KW-0676">Redox-active center</keyword>
<dbReference type="PANTHER" id="PTHR43469:SF1">
    <property type="entry name" value="SPBETA PROPHAGE-DERIVED DISULFIDE BOND FORMATION PROTEIN B"/>
    <property type="match status" value="1"/>
</dbReference>
<dbReference type="InterPro" id="IPR003752">
    <property type="entry name" value="DiS_bond_form_DsbB/BdbC"/>
</dbReference>
<keyword evidence="6 12" id="KW-1133">Transmembrane helix</keyword>
<dbReference type="GO" id="GO:0016020">
    <property type="term" value="C:membrane"/>
    <property type="evidence" value="ECO:0007669"/>
    <property type="project" value="UniProtKB-SubCell"/>
</dbReference>
<proteinExistence type="inferred from homology"/>
<comment type="similarity">
    <text evidence="2">Belongs to the DsbB family. BdbC subfamily.</text>
</comment>
<name>A0A1F6X6M7_9BACT</name>
<evidence type="ECO:0000256" key="12">
    <source>
        <dbReference type="SAM" id="Phobius"/>
    </source>
</evidence>